<comment type="caution">
    <text evidence="9">The sequence shown here is derived from an EMBL/GenBank/DDBJ whole genome shotgun (WGS) entry which is preliminary data.</text>
</comment>
<evidence type="ECO:0000256" key="5">
    <source>
        <dbReference type="ARBA" id="ARBA00022692"/>
    </source>
</evidence>
<gene>
    <name evidence="9" type="ORF">JIN87_17725</name>
</gene>
<feature type="transmembrane region" description="Helical" evidence="8">
    <location>
        <begin position="113"/>
        <end position="133"/>
    </location>
</feature>
<dbReference type="InterPro" id="IPR018043">
    <property type="entry name" value="Na/Gal_symport_CS"/>
</dbReference>
<feature type="transmembrane region" description="Helical" evidence="8">
    <location>
        <begin position="190"/>
        <end position="207"/>
    </location>
</feature>
<feature type="transmembrane region" description="Helical" evidence="8">
    <location>
        <begin position="270"/>
        <end position="291"/>
    </location>
</feature>
<organism evidence="9 10">
    <name type="scientific">Pelagicoccus mobilis</name>
    <dbReference type="NCBI Taxonomy" id="415221"/>
    <lineage>
        <taxon>Bacteria</taxon>
        <taxon>Pseudomonadati</taxon>
        <taxon>Verrucomicrobiota</taxon>
        <taxon>Opitutia</taxon>
        <taxon>Puniceicoccales</taxon>
        <taxon>Pelagicoccaceae</taxon>
        <taxon>Pelagicoccus</taxon>
    </lineage>
</organism>
<proteinExistence type="inferred from homology"/>
<protein>
    <submittedName>
        <fullName evidence="9">MFS transporter</fullName>
    </submittedName>
</protein>
<dbReference type="SUPFAM" id="SSF103473">
    <property type="entry name" value="MFS general substrate transporter"/>
    <property type="match status" value="1"/>
</dbReference>
<comment type="subcellular location">
    <subcellularLocation>
        <location evidence="1">Cell membrane</location>
        <topology evidence="1">Multi-pass membrane protein</topology>
    </subcellularLocation>
</comment>
<dbReference type="Gene3D" id="1.20.1250.20">
    <property type="entry name" value="MFS general substrate transporter like domains"/>
    <property type="match status" value="2"/>
</dbReference>
<dbReference type="Pfam" id="PF13347">
    <property type="entry name" value="MFS_2"/>
    <property type="match status" value="1"/>
</dbReference>
<dbReference type="PANTHER" id="PTHR11328:SF24">
    <property type="entry name" value="MAJOR FACILITATOR SUPERFAMILY (MFS) PROFILE DOMAIN-CONTAINING PROTEIN"/>
    <property type="match status" value="1"/>
</dbReference>
<keyword evidence="6 8" id="KW-1133">Transmembrane helix</keyword>
<feature type="transmembrane region" description="Helical" evidence="8">
    <location>
        <begin position="228"/>
        <end position="250"/>
    </location>
</feature>
<feature type="transmembrane region" description="Helical" evidence="8">
    <location>
        <begin position="298"/>
        <end position="316"/>
    </location>
</feature>
<feature type="transmembrane region" description="Helical" evidence="8">
    <location>
        <begin position="153"/>
        <end position="170"/>
    </location>
</feature>
<evidence type="ECO:0000256" key="8">
    <source>
        <dbReference type="SAM" id="Phobius"/>
    </source>
</evidence>
<dbReference type="GO" id="GO:0006814">
    <property type="term" value="P:sodium ion transport"/>
    <property type="evidence" value="ECO:0007669"/>
    <property type="project" value="InterPro"/>
</dbReference>
<evidence type="ECO:0000313" key="9">
    <source>
        <dbReference type="EMBL" id="MBK1878725.1"/>
    </source>
</evidence>
<dbReference type="InterPro" id="IPR001927">
    <property type="entry name" value="Na/Gal_symport"/>
</dbReference>
<keyword evidence="7 8" id="KW-0472">Membrane</keyword>
<keyword evidence="10" id="KW-1185">Reference proteome</keyword>
<sequence>MSKLKDGKLSVGEKVAYGLGDTASNFYFQFFNMFLFYYYTDVFGLAAGAVGIMMTATRVFDAVTDPLMGVVADRTESRWGKFRPYILWGAIPYGILGYAMFANPDLSDSGKLIYAYITYSLTWLIFTIINIPYSAMMGVMTPNPAERTVLSSYRFVFAFGGGFLISLFVLPLKEALGGDDPADGFRRTMMLFATCSVLMFFVTFWFCKERVNPPKSQNSSLKEDLGMLILNKPWLVMVFVSLLNLTGSGMRGASGMYYFTYIVGDEAKATFFMSSGMAMFIVGSMSAAFIIKVIPRRTLMIALPILSGIATLAFWVADPSQYWLILGLNMLASLLMGPTPAIVWSFYADAADWGEWKHGRRATALVFSASTFAIKISLAIGSGLLGLILTQYGFVANQDQTETAKLGIMLSFAVYPGILTILSGLVIFFYPLKERDNKQIEEELNERRVAAGDAEPEPSAS</sequence>
<dbReference type="AlphaFoldDB" id="A0A934RVY0"/>
<dbReference type="Proteomes" id="UP000617628">
    <property type="component" value="Unassembled WGS sequence"/>
</dbReference>
<feature type="transmembrane region" description="Helical" evidence="8">
    <location>
        <begin position="36"/>
        <end position="61"/>
    </location>
</feature>
<dbReference type="GO" id="GO:0008643">
    <property type="term" value="P:carbohydrate transport"/>
    <property type="evidence" value="ECO:0007669"/>
    <property type="project" value="InterPro"/>
</dbReference>
<evidence type="ECO:0000313" key="10">
    <source>
        <dbReference type="Proteomes" id="UP000617628"/>
    </source>
</evidence>
<evidence type="ECO:0000256" key="3">
    <source>
        <dbReference type="ARBA" id="ARBA00022448"/>
    </source>
</evidence>
<evidence type="ECO:0000256" key="4">
    <source>
        <dbReference type="ARBA" id="ARBA00022475"/>
    </source>
</evidence>
<dbReference type="EMBL" id="JAENIL010000034">
    <property type="protein sequence ID" value="MBK1878725.1"/>
    <property type="molecule type" value="Genomic_DNA"/>
</dbReference>
<feature type="transmembrane region" description="Helical" evidence="8">
    <location>
        <begin position="408"/>
        <end position="430"/>
    </location>
</feature>
<name>A0A934RVY0_9BACT</name>
<evidence type="ECO:0000256" key="6">
    <source>
        <dbReference type="ARBA" id="ARBA00022989"/>
    </source>
</evidence>
<dbReference type="PANTHER" id="PTHR11328">
    <property type="entry name" value="MAJOR FACILITATOR SUPERFAMILY DOMAIN-CONTAINING PROTEIN"/>
    <property type="match status" value="1"/>
</dbReference>
<dbReference type="InterPro" id="IPR039672">
    <property type="entry name" value="MFS_2"/>
</dbReference>
<evidence type="ECO:0000256" key="1">
    <source>
        <dbReference type="ARBA" id="ARBA00004651"/>
    </source>
</evidence>
<dbReference type="GO" id="GO:0015293">
    <property type="term" value="F:symporter activity"/>
    <property type="evidence" value="ECO:0007669"/>
    <property type="project" value="InterPro"/>
</dbReference>
<dbReference type="CDD" id="cd17332">
    <property type="entry name" value="MFS_MelB_like"/>
    <property type="match status" value="1"/>
</dbReference>
<feature type="transmembrane region" description="Helical" evidence="8">
    <location>
        <begin position="365"/>
        <end position="388"/>
    </location>
</feature>
<comment type="similarity">
    <text evidence="2">Belongs to the sodium:galactoside symporter (TC 2.A.2) family.</text>
</comment>
<feature type="transmembrane region" description="Helical" evidence="8">
    <location>
        <begin position="322"/>
        <end position="344"/>
    </location>
</feature>
<reference evidence="9" key="1">
    <citation type="submission" date="2021-01" db="EMBL/GenBank/DDBJ databases">
        <title>Modified the classification status of verrucomicrobia.</title>
        <authorList>
            <person name="Feng X."/>
        </authorList>
    </citation>
    <scope>NUCLEOTIDE SEQUENCE</scope>
    <source>
        <strain evidence="9">KCTC 13126</strain>
    </source>
</reference>
<evidence type="ECO:0000256" key="2">
    <source>
        <dbReference type="ARBA" id="ARBA00009617"/>
    </source>
</evidence>
<dbReference type="InterPro" id="IPR036259">
    <property type="entry name" value="MFS_trans_sf"/>
</dbReference>
<evidence type="ECO:0000256" key="7">
    <source>
        <dbReference type="ARBA" id="ARBA00023136"/>
    </source>
</evidence>
<keyword evidence="4" id="KW-1003">Cell membrane</keyword>
<keyword evidence="3" id="KW-0813">Transport</keyword>
<dbReference type="GO" id="GO:0005886">
    <property type="term" value="C:plasma membrane"/>
    <property type="evidence" value="ECO:0007669"/>
    <property type="project" value="UniProtKB-SubCell"/>
</dbReference>
<accession>A0A934RVY0</accession>
<dbReference type="PROSITE" id="PS00872">
    <property type="entry name" value="NA_GALACTOSIDE_SYMP"/>
    <property type="match status" value="1"/>
</dbReference>
<feature type="transmembrane region" description="Helical" evidence="8">
    <location>
        <begin position="82"/>
        <end position="101"/>
    </location>
</feature>
<dbReference type="RefSeq" id="WP_200356937.1">
    <property type="nucleotide sequence ID" value="NZ_JAENIL010000034.1"/>
</dbReference>
<keyword evidence="5 8" id="KW-0812">Transmembrane</keyword>
<dbReference type="NCBIfam" id="TIGR00792">
    <property type="entry name" value="gph"/>
    <property type="match status" value="1"/>
</dbReference>